<dbReference type="GO" id="GO:0005886">
    <property type="term" value="C:plasma membrane"/>
    <property type="evidence" value="ECO:0007669"/>
    <property type="project" value="UniProtKB-SubCell"/>
</dbReference>
<dbReference type="GO" id="GO:0005546">
    <property type="term" value="F:phosphatidylinositol-4,5-bisphosphate binding"/>
    <property type="evidence" value="ECO:0007669"/>
    <property type="project" value="TreeGrafter"/>
</dbReference>
<feature type="compositionally biased region" description="Basic and acidic residues" evidence="7">
    <location>
        <begin position="69"/>
        <end position="89"/>
    </location>
</feature>
<evidence type="ECO:0000256" key="4">
    <source>
        <dbReference type="ARBA" id="ARBA00022687"/>
    </source>
</evidence>
<dbReference type="GO" id="GO:0060828">
    <property type="term" value="P:regulation of canonical Wnt signaling pathway"/>
    <property type="evidence" value="ECO:0007669"/>
    <property type="project" value="TreeGrafter"/>
</dbReference>
<feature type="region of interest" description="Disordered" evidence="7">
    <location>
        <begin position="199"/>
        <end position="238"/>
    </location>
</feature>
<evidence type="ECO:0000256" key="6">
    <source>
        <dbReference type="ARBA" id="ARBA00023136"/>
    </source>
</evidence>
<dbReference type="AlphaFoldDB" id="A0A8U0P8P3"/>
<evidence type="ECO:0000256" key="3">
    <source>
        <dbReference type="ARBA" id="ARBA00022475"/>
    </source>
</evidence>
<comment type="subcellular location">
    <subcellularLocation>
        <location evidence="1">Cell membrane</location>
        <topology evidence="1">Peripheral membrane protein</topology>
    </subcellularLocation>
</comment>
<accession>A0A8U0P8P3</accession>
<feature type="region of interest" description="Disordered" evidence="7">
    <location>
        <begin position="433"/>
        <end position="461"/>
    </location>
</feature>
<dbReference type="PANTHER" id="PTHR22237:SF3">
    <property type="entry name" value="APC MEMBRANE RECRUITMENT PROTEIN 2-LIKE"/>
    <property type="match status" value="1"/>
</dbReference>
<reference evidence="9" key="1">
    <citation type="submission" date="2025-08" db="UniProtKB">
        <authorList>
            <consortium name="RefSeq"/>
        </authorList>
    </citation>
    <scope>IDENTIFICATION</scope>
    <source>
        <tissue evidence="9">White muscle</tissue>
    </source>
</reference>
<dbReference type="GO" id="GO:0008013">
    <property type="term" value="F:beta-catenin binding"/>
    <property type="evidence" value="ECO:0007669"/>
    <property type="project" value="TreeGrafter"/>
</dbReference>
<keyword evidence="5" id="KW-0446">Lipid-binding</keyword>
<dbReference type="Pfam" id="PF09422">
    <property type="entry name" value="AMER"/>
    <property type="match status" value="1"/>
</dbReference>
<feature type="compositionally biased region" description="Polar residues" evidence="7">
    <location>
        <begin position="112"/>
        <end position="121"/>
    </location>
</feature>
<proteinExistence type="inferred from homology"/>
<evidence type="ECO:0000313" key="8">
    <source>
        <dbReference type="Proteomes" id="UP000808372"/>
    </source>
</evidence>
<dbReference type="GeneID" id="120021093"/>
<dbReference type="RefSeq" id="XP_038820663.1">
    <property type="nucleotide sequence ID" value="XM_038964735.1"/>
</dbReference>
<keyword evidence="6" id="KW-0472">Membrane</keyword>
<dbReference type="InterPro" id="IPR019003">
    <property type="entry name" value="AMER"/>
</dbReference>
<evidence type="ECO:0000313" key="9">
    <source>
        <dbReference type="RefSeq" id="XP_038820663.1"/>
    </source>
</evidence>
<dbReference type="OrthoDB" id="8445519at2759"/>
<feature type="region of interest" description="Disordered" evidence="7">
    <location>
        <begin position="1"/>
        <end position="183"/>
    </location>
</feature>
<evidence type="ECO:0000256" key="7">
    <source>
        <dbReference type="SAM" id="MobiDB-lite"/>
    </source>
</evidence>
<sequence length="632" mass="67538">MDVQSESSEPSPCEPQPPGKIRKAFKLFGKRKPGSIFSIRGKGEGNNKSPITRSKTVDGLTESVAAESELEKDKEPEKEQEPEVSQREEQEPEEEPLGDNGNPSIPSADLPSISSMTSAKSLSFLMKLQRSRQGGVDRRFRTESQPTIRQRRGLKGIFGSMGRNQREEASDEADTPPSPLLMSSCTNSMEIIKEDMTLTPRPAPHSLDVPEPESGQESPVSSKSPTVQESSASVPPETTALSAATYNVTGSNEDVASPLPTTEPPLLDPAVDRLRSLLADISSLISFDSLTGCGDITAEVEADCNVIPTSCSNGNLTPTSSPCSNLIPTSCSSGNLIPTSSPYSNLIPTSCSSGNFIPTSCSSSNLIPTCSSSNLIPTCSSSNLIPTCSSSNLIQASSFPSSMPSPVLTPLPLQGTPLASAQVKGCERRASLNRGEDMTSPNGMDVRGAWKNSPKREEKRHVTQNEIHMVPQGPPTEKKTRPMRAAGLSKIPVCGGGRTGKLLLRESQPTDHKGCWDPPITGLEEGNQPPSLRHGVSKDTISNFSAEAEVEASLSPVKHSPEESRQLRQPTVYRGIPRDSKIPVKLGVQCNIPVPQGAKDLPRSKIPLSKVPVRRIGNKLTATTAASTQIRK</sequence>
<dbReference type="GO" id="GO:0016055">
    <property type="term" value="P:Wnt signaling pathway"/>
    <property type="evidence" value="ECO:0007669"/>
    <property type="project" value="UniProtKB-KW"/>
</dbReference>
<organism evidence="8 9">
    <name type="scientific">Salvelinus namaycush</name>
    <name type="common">Lake trout</name>
    <name type="synonym">Salmo namaycush</name>
    <dbReference type="NCBI Taxonomy" id="8040"/>
    <lineage>
        <taxon>Eukaryota</taxon>
        <taxon>Metazoa</taxon>
        <taxon>Chordata</taxon>
        <taxon>Craniata</taxon>
        <taxon>Vertebrata</taxon>
        <taxon>Euteleostomi</taxon>
        <taxon>Actinopterygii</taxon>
        <taxon>Neopterygii</taxon>
        <taxon>Teleostei</taxon>
        <taxon>Protacanthopterygii</taxon>
        <taxon>Salmoniformes</taxon>
        <taxon>Salmonidae</taxon>
        <taxon>Salmoninae</taxon>
        <taxon>Salvelinus</taxon>
    </lineage>
</organism>
<dbReference type="KEGG" id="snh:120021093"/>
<gene>
    <name evidence="9" type="primary">si:ch211-244c8.4</name>
</gene>
<feature type="compositionally biased region" description="Low complexity" evidence="7">
    <location>
        <begin position="1"/>
        <end position="11"/>
    </location>
</feature>
<feature type="compositionally biased region" description="Basic residues" evidence="7">
    <location>
        <begin position="20"/>
        <end position="33"/>
    </location>
</feature>
<feature type="compositionally biased region" description="Polar residues" evidence="7">
    <location>
        <begin position="215"/>
        <end position="233"/>
    </location>
</feature>
<keyword evidence="3" id="KW-1003">Cell membrane</keyword>
<protein>
    <submittedName>
        <fullName evidence="9">APC membrane recruitment protein 2</fullName>
    </submittedName>
</protein>
<evidence type="ECO:0000256" key="2">
    <source>
        <dbReference type="ARBA" id="ARBA00007750"/>
    </source>
</evidence>
<evidence type="ECO:0000256" key="5">
    <source>
        <dbReference type="ARBA" id="ARBA00023121"/>
    </source>
</evidence>
<dbReference type="PANTHER" id="PTHR22237">
    <property type="entry name" value="APC MEMBRANE RECRUITMENT PROTEIN 2-RELATED"/>
    <property type="match status" value="1"/>
</dbReference>
<evidence type="ECO:0000256" key="1">
    <source>
        <dbReference type="ARBA" id="ARBA00004202"/>
    </source>
</evidence>
<keyword evidence="4" id="KW-0879">Wnt signaling pathway</keyword>
<dbReference type="Proteomes" id="UP000808372">
    <property type="component" value="Chromosome 26"/>
</dbReference>
<keyword evidence="8" id="KW-1185">Reference proteome</keyword>
<name>A0A8U0P8P3_SALNM</name>
<comment type="similarity">
    <text evidence="2">Belongs to the Amer family.</text>
</comment>